<comment type="caution">
    <text evidence="1">The sequence shown here is derived from an EMBL/GenBank/DDBJ whole genome shotgun (WGS) entry which is preliminary data.</text>
</comment>
<evidence type="ECO:0000313" key="2">
    <source>
        <dbReference type="Proteomes" id="UP001500622"/>
    </source>
</evidence>
<accession>A0ABP8L5Y8</accession>
<gene>
    <name evidence="1" type="ORF">GCM10023169_19170</name>
</gene>
<evidence type="ECO:0008006" key="3">
    <source>
        <dbReference type="Google" id="ProtNLM"/>
    </source>
</evidence>
<reference evidence="2" key="1">
    <citation type="journal article" date="2019" name="Int. J. Syst. Evol. Microbiol.">
        <title>The Global Catalogue of Microorganisms (GCM) 10K type strain sequencing project: providing services to taxonomists for standard genome sequencing and annotation.</title>
        <authorList>
            <consortium name="The Broad Institute Genomics Platform"/>
            <consortium name="The Broad Institute Genome Sequencing Center for Infectious Disease"/>
            <person name="Wu L."/>
            <person name="Ma J."/>
        </authorList>
    </citation>
    <scope>NUCLEOTIDE SEQUENCE [LARGE SCALE GENOMIC DNA]</scope>
    <source>
        <strain evidence="2">JCM 17810</strain>
    </source>
</reference>
<protein>
    <recommendedName>
        <fullName evidence="3">OmpA-like domain-containing protein</fullName>
    </recommendedName>
</protein>
<dbReference type="Proteomes" id="UP001500622">
    <property type="component" value="Unassembled WGS sequence"/>
</dbReference>
<proteinExistence type="predicted"/>
<evidence type="ECO:0000313" key="1">
    <source>
        <dbReference type="EMBL" id="GAA4423474.1"/>
    </source>
</evidence>
<name>A0ABP8L5Y8_9MICO</name>
<dbReference type="EMBL" id="BAABGN010000008">
    <property type="protein sequence ID" value="GAA4423474.1"/>
    <property type="molecule type" value="Genomic_DNA"/>
</dbReference>
<keyword evidence="2" id="KW-1185">Reference proteome</keyword>
<sequence length="68" mass="7162">MTRGRSAGPPALGTLISVVSTTGALETTNAEGTHGDRLDDRAAAVLADDAMRQNRPDLTFEIVGHQEE</sequence>
<organism evidence="1 2">
    <name type="scientific">Georgenia halophila</name>
    <dbReference type="NCBI Taxonomy" id="620889"/>
    <lineage>
        <taxon>Bacteria</taxon>
        <taxon>Bacillati</taxon>
        <taxon>Actinomycetota</taxon>
        <taxon>Actinomycetes</taxon>
        <taxon>Micrococcales</taxon>
        <taxon>Bogoriellaceae</taxon>
        <taxon>Georgenia</taxon>
    </lineage>
</organism>